<dbReference type="GO" id="GO:0009253">
    <property type="term" value="P:peptidoglycan catabolic process"/>
    <property type="evidence" value="ECO:0007669"/>
    <property type="project" value="InterPro"/>
</dbReference>
<dbReference type="GO" id="GO:0030288">
    <property type="term" value="C:outer membrane-bounded periplasmic space"/>
    <property type="evidence" value="ECO:0007669"/>
    <property type="project" value="TreeGrafter"/>
</dbReference>
<dbReference type="EMBL" id="CP032157">
    <property type="protein sequence ID" value="AXY74547.1"/>
    <property type="molecule type" value="Genomic_DNA"/>
</dbReference>
<evidence type="ECO:0000313" key="6">
    <source>
        <dbReference type="Proteomes" id="UP000263900"/>
    </source>
</evidence>
<dbReference type="SMART" id="SM00646">
    <property type="entry name" value="Ami_3"/>
    <property type="match status" value="1"/>
</dbReference>
<dbReference type="OrthoDB" id="9806267at2"/>
<dbReference type="EC" id="3.5.1.28" evidence="2"/>
<evidence type="ECO:0000259" key="4">
    <source>
        <dbReference type="SMART" id="SM00646"/>
    </source>
</evidence>
<dbReference type="PANTHER" id="PTHR30404:SF0">
    <property type="entry name" value="N-ACETYLMURAMOYL-L-ALANINE AMIDASE AMIC"/>
    <property type="match status" value="1"/>
</dbReference>
<dbReference type="InterPro" id="IPR002508">
    <property type="entry name" value="MurNAc-LAA_cat"/>
</dbReference>
<dbReference type="GO" id="GO:0008745">
    <property type="term" value="F:N-acetylmuramoyl-L-alanine amidase activity"/>
    <property type="evidence" value="ECO:0007669"/>
    <property type="project" value="UniProtKB-EC"/>
</dbReference>
<feature type="domain" description="MurNAc-LAA" evidence="4">
    <location>
        <begin position="105"/>
        <end position="300"/>
    </location>
</feature>
<dbReference type="Proteomes" id="UP000263900">
    <property type="component" value="Chromosome"/>
</dbReference>
<dbReference type="AlphaFoldDB" id="A0A3B7MLG8"/>
<organism evidence="5 6">
    <name type="scientific">Paraflavitalea soli</name>
    <dbReference type="NCBI Taxonomy" id="2315862"/>
    <lineage>
        <taxon>Bacteria</taxon>
        <taxon>Pseudomonadati</taxon>
        <taxon>Bacteroidota</taxon>
        <taxon>Chitinophagia</taxon>
        <taxon>Chitinophagales</taxon>
        <taxon>Chitinophagaceae</taxon>
        <taxon>Paraflavitalea</taxon>
    </lineage>
</organism>
<sequence>MFKRFTGIVVLAVSLSMLIAFTVKQPVPHKQKPALGIIIIDPGHGGMDPGTLGSYSRESRVALAISLKLGKAIKAAFPDTKVLYTRTTDILPGQRTLKESYYYRSDFANQSNGDLFISIHCNAIGKKPGGWYEKKIVSYKNVTTGKGKKKKTKQVPVYKSYYVKNTHKGTETYIWAADRVGFKGEAINQRQEESGEKTDSSITFDMSSPESRIRAQLYEKKYFAKSLLLANHVEEAFDKGGRISYGVKQRNQEGIWVLQATGMPSILVETGFLSNTEEEKYLNSEKGQNEVVAAIVAGLKKYKASLENTK</sequence>
<evidence type="ECO:0000256" key="2">
    <source>
        <dbReference type="ARBA" id="ARBA00011901"/>
    </source>
</evidence>
<dbReference type="RefSeq" id="WP_119050432.1">
    <property type="nucleotide sequence ID" value="NZ_CP032157.1"/>
</dbReference>
<proteinExistence type="predicted"/>
<dbReference type="SUPFAM" id="SSF53187">
    <property type="entry name" value="Zn-dependent exopeptidases"/>
    <property type="match status" value="1"/>
</dbReference>
<evidence type="ECO:0000256" key="1">
    <source>
        <dbReference type="ARBA" id="ARBA00001561"/>
    </source>
</evidence>
<dbReference type="KEGG" id="pseg:D3H65_11410"/>
<dbReference type="PANTHER" id="PTHR30404">
    <property type="entry name" value="N-ACETYLMURAMOYL-L-ALANINE AMIDASE"/>
    <property type="match status" value="1"/>
</dbReference>
<name>A0A3B7MLG8_9BACT</name>
<reference evidence="5 6" key="1">
    <citation type="submission" date="2018-09" db="EMBL/GenBank/DDBJ databases">
        <title>Genome sequencing of strain 6GH32-13.</title>
        <authorList>
            <person name="Weon H.-Y."/>
            <person name="Heo J."/>
            <person name="Kwon S.-W."/>
        </authorList>
    </citation>
    <scope>NUCLEOTIDE SEQUENCE [LARGE SCALE GENOMIC DNA]</scope>
    <source>
        <strain evidence="5 6">5GH32-13</strain>
    </source>
</reference>
<dbReference type="Pfam" id="PF01520">
    <property type="entry name" value="Amidase_3"/>
    <property type="match status" value="1"/>
</dbReference>
<comment type="catalytic activity">
    <reaction evidence="1">
        <text>Hydrolyzes the link between N-acetylmuramoyl residues and L-amino acid residues in certain cell-wall glycopeptides.</text>
        <dbReference type="EC" id="3.5.1.28"/>
    </reaction>
</comment>
<accession>A0A3B7MLG8</accession>
<keyword evidence="6" id="KW-1185">Reference proteome</keyword>
<evidence type="ECO:0000256" key="3">
    <source>
        <dbReference type="ARBA" id="ARBA00022801"/>
    </source>
</evidence>
<dbReference type="Gene3D" id="3.40.630.40">
    <property type="entry name" value="Zn-dependent exopeptidases"/>
    <property type="match status" value="1"/>
</dbReference>
<dbReference type="InterPro" id="IPR050695">
    <property type="entry name" value="N-acetylmuramoyl_amidase_3"/>
</dbReference>
<keyword evidence="3" id="KW-0378">Hydrolase</keyword>
<protein>
    <recommendedName>
        <fullName evidence="2">N-acetylmuramoyl-L-alanine amidase</fullName>
        <ecNumber evidence="2">3.5.1.28</ecNumber>
    </recommendedName>
</protein>
<dbReference type="CDD" id="cd02696">
    <property type="entry name" value="MurNAc-LAA"/>
    <property type="match status" value="1"/>
</dbReference>
<evidence type="ECO:0000313" key="5">
    <source>
        <dbReference type="EMBL" id="AXY74547.1"/>
    </source>
</evidence>
<gene>
    <name evidence="5" type="ORF">D3H65_11410</name>
</gene>